<evidence type="ECO:0000256" key="2">
    <source>
        <dbReference type="ARBA" id="ARBA00023125"/>
    </source>
</evidence>
<dbReference type="PATRIC" id="fig|1365257.3.peg.571"/>
<evidence type="ECO:0000259" key="4">
    <source>
        <dbReference type="PROSITE" id="PS01124"/>
    </source>
</evidence>
<dbReference type="RefSeq" id="WP_063379899.1">
    <property type="nucleotide sequence ID" value="NZ_AUXX01000004.1"/>
</dbReference>
<sequence length="265" mass="30229">MEKNNQLISGVLHKAKGEPNYTLRRYFPSPQLANLVEQYWLVDWDLPVGSQHVQKNLPDPNCHLTFLPNKCEFLGPVSKVYDYTMHGQNGIIGVKFKLGALTPVLPEPIEYYIDTVISLPNFLHCDLASLSKTLSQKDNDKARVHALEQALEPLCDYVKVHHVQQLTALVEQIKNNDDICTVEDLAQQSGVSKRTLQRQFKKNIGLSPKYLIRKYRLHNALALIDQQPNDIHHLVNKLDYVDQAHLIKDFKNILGMTPGAYIDDI</sequence>
<dbReference type="Pfam" id="PF12833">
    <property type="entry name" value="HTH_18"/>
    <property type="match status" value="1"/>
</dbReference>
<dbReference type="SMART" id="SM00342">
    <property type="entry name" value="HTH_ARAC"/>
    <property type="match status" value="1"/>
</dbReference>
<keyword evidence="2" id="KW-0238">DNA-binding</keyword>
<evidence type="ECO:0000256" key="3">
    <source>
        <dbReference type="ARBA" id="ARBA00023163"/>
    </source>
</evidence>
<dbReference type="InterPro" id="IPR018060">
    <property type="entry name" value="HTH_AraC"/>
</dbReference>
<proteinExistence type="predicted"/>
<accession>A0A162CKU9</accession>
<evidence type="ECO:0000313" key="5">
    <source>
        <dbReference type="EMBL" id="KZN69649.1"/>
    </source>
</evidence>
<protein>
    <recommendedName>
        <fullName evidence="4">HTH araC/xylS-type domain-containing protein</fullName>
    </recommendedName>
</protein>
<comment type="caution">
    <text evidence="5">The sequence shown here is derived from an EMBL/GenBank/DDBJ whole genome shotgun (WGS) entry which is preliminary data.</text>
</comment>
<gene>
    <name evidence="5" type="ORF">N478_10910</name>
</gene>
<keyword evidence="1" id="KW-0805">Transcription regulation</keyword>
<evidence type="ECO:0000256" key="1">
    <source>
        <dbReference type="ARBA" id="ARBA00023015"/>
    </source>
</evidence>
<dbReference type="PROSITE" id="PS01124">
    <property type="entry name" value="HTH_ARAC_FAMILY_2"/>
    <property type="match status" value="1"/>
</dbReference>
<dbReference type="Pfam" id="PF20240">
    <property type="entry name" value="DUF6597"/>
    <property type="match status" value="1"/>
</dbReference>
<dbReference type="GO" id="GO:0003700">
    <property type="term" value="F:DNA-binding transcription factor activity"/>
    <property type="evidence" value="ECO:0007669"/>
    <property type="project" value="InterPro"/>
</dbReference>
<dbReference type="Gene3D" id="1.10.10.60">
    <property type="entry name" value="Homeodomain-like"/>
    <property type="match status" value="1"/>
</dbReference>
<dbReference type="PANTHER" id="PTHR46796">
    <property type="entry name" value="HTH-TYPE TRANSCRIPTIONAL ACTIVATOR RHAS-RELATED"/>
    <property type="match status" value="1"/>
</dbReference>
<dbReference type="InterPro" id="IPR050204">
    <property type="entry name" value="AraC_XylS_family_regulators"/>
</dbReference>
<dbReference type="GO" id="GO:0043565">
    <property type="term" value="F:sequence-specific DNA binding"/>
    <property type="evidence" value="ECO:0007669"/>
    <property type="project" value="InterPro"/>
</dbReference>
<evidence type="ECO:0000313" key="6">
    <source>
        <dbReference type="Proteomes" id="UP000076661"/>
    </source>
</evidence>
<name>A0A162CKU9_9GAMM</name>
<dbReference type="PANTHER" id="PTHR46796:SF13">
    <property type="entry name" value="HTH-TYPE TRANSCRIPTIONAL ACTIVATOR RHAS"/>
    <property type="match status" value="1"/>
</dbReference>
<dbReference type="Proteomes" id="UP000076661">
    <property type="component" value="Unassembled WGS sequence"/>
</dbReference>
<dbReference type="AlphaFoldDB" id="A0A162CKU9"/>
<dbReference type="InterPro" id="IPR018062">
    <property type="entry name" value="HTH_AraC-typ_CS"/>
</dbReference>
<dbReference type="EMBL" id="AUXX01000004">
    <property type="protein sequence ID" value="KZN69649.1"/>
    <property type="molecule type" value="Genomic_DNA"/>
</dbReference>
<dbReference type="PROSITE" id="PS00041">
    <property type="entry name" value="HTH_ARAC_FAMILY_1"/>
    <property type="match status" value="1"/>
</dbReference>
<organism evidence="5 6">
    <name type="scientific">Pseudoalteromonas luteoviolacea S4060-1</name>
    <dbReference type="NCBI Taxonomy" id="1365257"/>
    <lineage>
        <taxon>Bacteria</taxon>
        <taxon>Pseudomonadati</taxon>
        <taxon>Pseudomonadota</taxon>
        <taxon>Gammaproteobacteria</taxon>
        <taxon>Alteromonadales</taxon>
        <taxon>Pseudoalteromonadaceae</taxon>
        <taxon>Pseudoalteromonas</taxon>
    </lineage>
</organism>
<keyword evidence="3" id="KW-0804">Transcription</keyword>
<dbReference type="InterPro" id="IPR046532">
    <property type="entry name" value="DUF6597"/>
</dbReference>
<feature type="domain" description="HTH araC/xylS-type" evidence="4">
    <location>
        <begin position="164"/>
        <end position="264"/>
    </location>
</feature>
<reference evidence="5 6" key="1">
    <citation type="submission" date="2013-07" db="EMBL/GenBank/DDBJ databases">
        <title>Comparative Genomic and Metabolomic Analysis of Twelve Strains of Pseudoalteromonas luteoviolacea.</title>
        <authorList>
            <person name="Vynne N.G."/>
            <person name="Mansson M."/>
            <person name="Gram L."/>
        </authorList>
    </citation>
    <scope>NUCLEOTIDE SEQUENCE [LARGE SCALE GENOMIC DNA]</scope>
    <source>
        <strain evidence="5 6">S4060-1</strain>
    </source>
</reference>